<dbReference type="CDD" id="cd17325">
    <property type="entry name" value="MFS_MdtG_SLC18_like"/>
    <property type="match status" value="1"/>
</dbReference>
<evidence type="ECO:0000256" key="6">
    <source>
        <dbReference type="ARBA" id="ARBA00023136"/>
    </source>
</evidence>
<dbReference type="PROSITE" id="PS00216">
    <property type="entry name" value="SUGAR_TRANSPORT_1"/>
    <property type="match status" value="1"/>
</dbReference>
<dbReference type="InterPro" id="IPR020846">
    <property type="entry name" value="MFS_dom"/>
</dbReference>
<keyword evidence="10" id="KW-1185">Reference proteome</keyword>
<feature type="transmembrane region" description="Helical" evidence="7">
    <location>
        <begin position="253"/>
        <end position="272"/>
    </location>
</feature>
<protein>
    <recommendedName>
        <fullName evidence="8">Major facilitator superfamily (MFS) profile domain-containing protein</fullName>
    </recommendedName>
</protein>
<accession>A0A8H7UHE1</accession>
<keyword evidence="5 7" id="KW-1133">Transmembrane helix</keyword>
<feature type="transmembrane region" description="Helical" evidence="7">
    <location>
        <begin position="91"/>
        <end position="115"/>
    </location>
</feature>
<dbReference type="PANTHER" id="PTHR23506">
    <property type="entry name" value="GH10249P"/>
    <property type="match status" value="1"/>
</dbReference>
<dbReference type="PRINTS" id="PR01035">
    <property type="entry name" value="TCRTETA"/>
</dbReference>
<name>A0A8H7UHE1_MORIS</name>
<evidence type="ECO:0000256" key="2">
    <source>
        <dbReference type="ARBA" id="ARBA00006829"/>
    </source>
</evidence>
<evidence type="ECO:0000313" key="10">
    <source>
        <dbReference type="Proteomes" id="UP000654370"/>
    </source>
</evidence>
<dbReference type="InterPro" id="IPR050930">
    <property type="entry name" value="MFS_Vesicular_Transporter"/>
</dbReference>
<dbReference type="InterPro" id="IPR005829">
    <property type="entry name" value="Sugar_transporter_CS"/>
</dbReference>
<dbReference type="InterPro" id="IPR011701">
    <property type="entry name" value="MFS"/>
</dbReference>
<evidence type="ECO:0000256" key="4">
    <source>
        <dbReference type="ARBA" id="ARBA00022692"/>
    </source>
</evidence>
<comment type="subcellular location">
    <subcellularLocation>
        <location evidence="1">Membrane</location>
        <topology evidence="1">Multi-pass membrane protein</topology>
    </subcellularLocation>
</comment>
<dbReference type="GO" id="GO:0022857">
    <property type="term" value="F:transmembrane transporter activity"/>
    <property type="evidence" value="ECO:0007669"/>
    <property type="project" value="InterPro"/>
</dbReference>
<feature type="domain" description="Major facilitator superfamily (MFS) profile" evidence="8">
    <location>
        <begin position="21"/>
        <end position="436"/>
    </location>
</feature>
<feature type="transmembrane region" description="Helical" evidence="7">
    <location>
        <begin position="58"/>
        <end position="79"/>
    </location>
</feature>
<sequence length="443" mass="48002">MSRDAKHGSWWSSLRRSKYSVASVVAYTLFTDMVVYGVVIPVLPLLVVERLHGDTRMVGLLFGCYAFGLLLATPVFAILSDKYENRRYPMMLGLIGMAVSTIAFAWAETYFWLIVARMAQGVSGGASWTIGLGMLADVFPKERLGVVMGTVLTAHTFGFAVGPPLAGWILEYWGYAVPFYVCAVIAFVNFLAIVWISEPVKHGGMKAAILEQADHTASDEETATPSEQTPLIADNNQTESKPSIGMIGLLKNWRIMSCVLCVTVSASAFSGIEPALPIYLRDQYGASSSTTGFIFVFMVVPAFLAPIIGYMSDKYGRKAISAGGMIMMAIASPILAIHYSSVYLIIPSLMLFGLSSPMTLTPILPEMGEVVHEIGGAAYAQVYALYNMAFSTGMFLGPVAAGFLMDTGGFTAVMVAFAISLVVCTPILVDWVDVWHKIRNRNA</sequence>
<gene>
    <name evidence="9" type="ORF">INT43_002339</name>
</gene>
<feature type="transmembrane region" description="Helical" evidence="7">
    <location>
        <begin position="172"/>
        <end position="196"/>
    </location>
</feature>
<proteinExistence type="inferred from homology"/>
<dbReference type="PANTHER" id="PTHR23506:SF23">
    <property type="entry name" value="GH10249P"/>
    <property type="match status" value="1"/>
</dbReference>
<feature type="transmembrane region" description="Helical" evidence="7">
    <location>
        <begin position="319"/>
        <end position="339"/>
    </location>
</feature>
<organism evidence="9 10">
    <name type="scientific">Mortierella isabellina</name>
    <name type="common">Filamentous fungus</name>
    <name type="synonym">Umbelopsis isabellina</name>
    <dbReference type="NCBI Taxonomy" id="91625"/>
    <lineage>
        <taxon>Eukaryota</taxon>
        <taxon>Fungi</taxon>
        <taxon>Fungi incertae sedis</taxon>
        <taxon>Mucoromycota</taxon>
        <taxon>Mucoromycotina</taxon>
        <taxon>Umbelopsidomycetes</taxon>
        <taxon>Umbelopsidales</taxon>
        <taxon>Umbelopsidaceae</taxon>
        <taxon>Umbelopsis</taxon>
    </lineage>
</organism>
<keyword evidence="3" id="KW-0813">Transport</keyword>
<feature type="transmembrane region" description="Helical" evidence="7">
    <location>
        <begin position="21"/>
        <end position="46"/>
    </location>
</feature>
<dbReference type="PROSITE" id="PS50850">
    <property type="entry name" value="MFS"/>
    <property type="match status" value="1"/>
</dbReference>
<feature type="transmembrane region" description="Helical" evidence="7">
    <location>
        <begin position="384"/>
        <end position="404"/>
    </location>
</feature>
<evidence type="ECO:0000259" key="8">
    <source>
        <dbReference type="PROSITE" id="PS50850"/>
    </source>
</evidence>
<dbReference type="AlphaFoldDB" id="A0A8H7UHE1"/>
<evidence type="ECO:0000256" key="5">
    <source>
        <dbReference type="ARBA" id="ARBA00022989"/>
    </source>
</evidence>
<dbReference type="GO" id="GO:0016020">
    <property type="term" value="C:membrane"/>
    <property type="evidence" value="ECO:0007669"/>
    <property type="project" value="UniProtKB-SubCell"/>
</dbReference>
<comment type="caution">
    <text evidence="9">The sequence shown here is derived from an EMBL/GenBank/DDBJ whole genome shotgun (WGS) entry which is preliminary data.</text>
</comment>
<feature type="transmembrane region" description="Helical" evidence="7">
    <location>
        <begin position="121"/>
        <end position="139"/>
    </location>
</feature>
<reference evidence="9" key="1">
    <citation type="submission" date="2020-12" db="EMBL/GenBank/DDBJ databases">
        <title>Metabolic potential, ecology and presence of endohyphal bacteria is reflected in genomic diversity of Mucoromycotina.</title>
        <authorList>
            <person name="Muszewska A."/>
            <person name="Okrasinska A."/>
            <person name="Steczkiewicz K."/>
            <person name="Drgas O."/>
            <person name="Orlowska M."/>
            <person name="Perlinska-Lenart U."/>
            <person name="Aleksandrzak-Piekarczyk T."/>
            <person name="Szatraj K."/>
            <person name="Zielenkiewicz U."/>
            <person name="Pilsyk S."/>
            <person name="Malc E."/>
            <person name="Mieczkowski P."/>
            <person name="Kruszewska J.S."/>
            <person name="Biernat P."/>
            <person name="Pawlowska J."/>
        </authorList>
    </citation>
    <scope>NUCLEOTIDE SEQUENCE</scope>
    <source>
        <strain evidence="9">WA0000067209</strain>
    </source>
</reference>
<feature type="transmembrane region" description="Helical" evidence="7">
    <location>
        <begin position="410"/>
        <end position="432"/>
    </location>
</feature>
<comment type="similarity">
    <text evidence="2">Belongs to the major facilitator superfamily. Vesicular transporter family.</text>
</comment>
<dbReference type="SUPFAM" id="SSF103473">
    <property type="entry name" value="MFS general substrate transporter"/>
    <property type="match status" value="1"/>
</dbReference>
<dbReference type="InterPro" id="IPR001958">
    <property type="entry name" value="Tet-R_TetA/multi-R_MdtG-like"/>
</dbReference>
<evidence type="ECO:0000256" key="3">
    <source>
        <dbReference type="ARBA" id="ARBA00022448"/>
    </source>
</evidence>
<dbReference type="Proteomes" id="UP000654370">
    <property type="component" value="Unassembled WGS sequence"/>
</dbReference>
<dbReference type="Gene3D" id="1.20.1250.20">
    <property type="entry name" value="MFS general substrate transporter like domains"/>
    <property type="match status" value="1"/>
</dbReference>
<feature type="transmembrane region" description="Helical" evidence="7">
    <location>
        <begin position="345"/>
        <end position="364"/>
    </location>
</feature>
<feature type="transmembrane region" description="Helical" evidence="7">
    <location>
        <begin position="146"/>
        <end position="166"/>
    </location>
</feature>
<evidence type="ECO:0000313" key="9">
    <source>
        <dbReference type="EMBL" id="KAG2185901.1"/>
    </source>
</evidence>
<evidence type="ECO:0000256" key="1">
    <source>
        <dbReference type="ARBA" id="ARBA00004141"/>
    </source>
</evidence>
<dbReference type="EMBL" id="JAEPQZ010000001">
    <property type="protein sequence ID" value="KAG2185901.1"/>
    <property type="molecule type" value="Genomic_DNA"/>
</dbReference>
<evidence type="ECO:0000256" key="7">
    <source>
        <dbReference type="SAM" id="Phobius"/>
    </source>
</evidence>
<dbReference type="InterPro" id="IPR036259">
    <property type="entry name" value="MFS_trans_sf"/>
</dbReference>
<dbReference type="OrthoDB" id="5086884at2759"/>
<dbReference type="Pfam" id="PF07690">
    <property type="entry name" value="MFS_1"/>
    <property type="match status" value="2"/>
</dbReference>
<feature type="transmembrane region" description="Helical" evidence="7">
    <location>
        <begin position="292"/>
        <end position="312"/>
    </location>
</feature>
<keyword evidence="6 7" id="KW-0472">Membrane</keyword>
<keyword evidence="4 7" id="KW-0812">Transmembrane</keyword>